<dbReference type="GO" id="GO:0047761">
    <property type="term" value="F:butyrate kinase activity"/>
    <property type="evidence" value="ECO:0007669"/>
    <property type="project" value="UniProtKB-UniRule"/>
</dbReference>
<dbReference type="Gene3D" id="3.30.420.40">
    <property type="match status" value="2"/>
</dbReference>
<evidence type="ECO:0000256" key="1">
    <source>
        <dbReference type="ARBA" id="ARBA00004496"/>
    </source>
</evidence>
<dbReference type="Proteomes" id="UP000184536">
    <property type="component" value="Unassembled WGS sequence"/>
</dbReference>
<keyword evidence="3 9" id="KW-0963">Cytoplasm</keyword>
<keyword evidence="12" id="KW-1185">Reference proteome</keyword>
<organism evidence="11 12">
    <name type="scientific">Geosporobacter subterraneus DSM 17957</name>
    <dbReference type="NCBI Taxonomy" id="1121919"/>
    <lineage>
        <taxon>Bacteria</taxon>
        <taxon>Bacillati</taxon>
        <taxon>Bacillota</taxon>
        <taxon>Clostridia</taxon>
        <taxon>Peptostreptococcales</taxon>
        <taxon>Thermotaleaceae</taxon>
        <taxon>Geosporobacter</taxon>
    </lineage>
</organism>
<dbReference type="PIRSF" id="PIRSF036458">
    <property type="entry name" value="Butyrate_kin"/>
    <property type="match status" value="1"/>
</dbReference>
<evidence type="ECO:0000256" key="4">
    <source>
        <dbReference type="ARBA" id="ARBA00022679"/>
    </source>
</evidence>
<evidence type="ECO:0000256" key="9">
    <source>
        <dbReference type="HAMAP-Rule" id="MF_00542"/>
    </source>
</evidence>
<dbReference type="InterPro" id="IPR043129">
    <property type="entry name" value="ATPase_NBD"/>
</dbReference>
<dbReference type="InterPro" id="IPR011245">
    <property type="entry name" value="Butyrate_kin"/>
</dbReference>
<comment type="catalytic activity">
    <reaction evidence="8 9">
        <text>butanoate + ATP = butanoyl phosphate + ADP</text>
        <dbReference type="Rhea" id="RHEA:13585"/>
        <dbReference type="ChEBI" id="CHEBI:17968"/>
        <dbReference type="ChEBI" id="CHEBI:30616"/>
        <dbReference type="ChEBI" id="CHEBI:58079"/>
        <dbReference type="ChEBI" id="CHEBI:456216"/>
        <dbReference type="EC" id="2.7.2.7"/>
    </reaction>
</comment>
<dbReference type="EMBL" id="FQZV01000029">
    <property type="protein sequence ID" value="SHJ53992.1"/>
    <property type="molecule type" value="Genomic_DNA"/>
</dbReference>
<dbReference type="InterPro" id="IPR023865">
    <property type="entry name" value="Aliphatic_acid_kinase_CS"/>
</dbReference>
<gene>
    <name evidence="9" type="primary">buk</name>
    <name evidence="11" type="ORF">SAMN02745975_02312</name>
</gene>
<keyword evidence="5 9" id="KW-0547">Nucleotide-binding</keyword>
<evidence type="ECO:0000256" key="2">
    <source>
        <dbReference type="ARBA" id="ARBA00008748"/>
    </source>
</evidence>
<dbReference type="SUPFAM" id="SSF53067">
    <property type="entry name" value="Actin-like ATPase domain"/>
    <property type="match status" value="2"/>
</dbReference>
<dbReference type="PROSITE" id="PS01075">
    <property type="entry name" value="ACETATE_KINASE_1"/>
    <property type="match status" value="1"/>
</dbReference>
<dbReference type="NCBIfam" id="TIGR02707">
    <property type="entry name" value="butyr_kinase"/>
    <property type="match status" value="1"/>
</dbReference>
<dbReference type="HAMAP" id="MF_00542">
    <property type="entry name" value="Butyrate_kinase"/>
    <property type="match status" value="1"/>
</dbReference>
<keyword evidence="4 9" id="KW-0808">Transferase</keyword>
<dbReference type="CDD" id="cd24011">
    <property type="entry name" value="ASKHA_NBD_BK"/>
    <property type="match status" value="1"/>
</dbReference>
<dbReference type="GO" id="GO:0008776">
    <property type="term" value="F:acetate kinase activity"/>
    <property type="evidence" value="ECO:0007669"/>
    <property type="project" value="TreeGrafter"/>
</dbReference>
<evidence type="ECO:0000256" key="5">
    <source>
        <dbReference type="ARBA" id="ARBA00022741"/>
    </source>
</evidence>
<evidence type="ECO:0000256" key="8">
    <source>
        <dbReference type="ARBA" id="ARBA00048596"/>
    </source>
</evidence>
<dbReference type="InterPro" id="IPR000890">
    <property type="entry name" value="Aliphatic_acid_kin_short-chain"/>
</dbReference>
<dbReference type="EC" id="2.7.2.7" evidence="9"/>
<accession>A0A1M6K4Z9</accession>
<dbReference type="AlphaFoldDB" id="A0A1M6K4Z9"/>
<dbReference type="Pfam" id="PF00871">
    <property type="entry name" value="Acetate_kinase"/>
    <property type="match status" value="1"/>
</dbReference>
<reference evidence="12" key="1">
    <citation type="submission" date="2016-11" db="EMBL/GenBank/DDBJ databases">
        <authorList>
            <person name="Varghese N."/>
            <person name="Submissions S."/>
        </authorList>
    </citation>
    <scope>NUCLEOTIDE SEQUENCE [LARGE SCALE GENOMIC DNA]</scope>
    <source>
        <strain evidence="12">DSM 17957</strain>
    </source>
</reference>
<comment type="subcellular location">
    <subcellularLocation>
        <location evidence="1 9">Cytoplasm</location>
    </subcellularLocation>
</comment>
<dbReference type="PROSITE" id="PS01076">
    <property type="entry name" value="ACETATE_KINASE_2"/>
    <property type="match status" value="1"/>
</dbReference>
<proteinExistence type="inferred from homology"/>
<evidence type="ECO:0000313" key="11">
    <source>
        <dbReference type="EMBL" id="SHJ53992.1"/>
    </source>
</evidence>
<evidence type="ECO:0000256" key="10">
    <source>
        <dbReference type="RuleBase" id="RU003835"/>
    </source>
</evidence>
<dbReference type="RefSeq" id="WP_110941436.1">
    <property type="nucleotide sequence ID" value="NZ_FQZV01000029.1"/>
</dbReference>
<evidence type="ECO:0000256" key="7">
    <source>
        <dbReference type="ARBA" id="ARBA00022840"/>
    </source>
</evidence>
<protein>
    <recommendedName>
        <fullName evidence="9">Probable butyrate kinase</fullName>
        <shortName evidence="9">BK</shortName>
        <ecNumber evidence="9">2.7.2.7</ecNumber>
    </recommendedName>
    <alternativeName>
        <fullName evidence="9">Branched-chain carboxylic acid kinase</fullName>
    </alternativeName>
</protein>
<dbReference type="PANTHER" id="PTHR21060">
    <property type="entry name" value="ACETATE KINASE"/>
    <property type="match status" value="1"/>
</dbReference>
<dbReference type="STRING" id="1121919.SAMN02745975_02312"/>
<dbReference type="OrthoDB" id="9771859at2"/>
<evidence type="ECO:0000256" key="6">
    <source>
        <dbReference type="ARBA" id="ARBA00022777"/>
    </source>
</evidence>
<evidence type="ECO:0000313" key="12">
    <source>
        <dbReference type="Proteomes" id="UP000184536"/>
    </source>
</evidence>
<keyword evidence="6 9" id="KW-0418">Kinase</keyword>
<dbReference type="GO" id="GO:0005524">
    <property type="term" value="F:ATP binding"/>
    <property type="evidence" value="ECO:0007669"/>
    <property type="project" value="UniProtKB-KW"/>
</dbReference>
<dbReference type="NCBIfam" id="NF002834">
    <property type="entry name" value="PRK03011.1-5"/>
    <property type="match status" value="1"/>
</dbReference>
<name>A0A1M6K4Z9_9FIRM</name>
<dbReference type="PANTHER" id="PTHR21060:SF3">
    <property type="entry name" value="BUTYRATE KINASE 2-RELATED"/>
    <property type="match status" value="1"/>
</dbReference>
<sequence>MRYKVLAINPGSTSTKIALYENELEIFCKVIDHPVEEIEKYSKVQDQFQMRKDIIISFLKDYGLNLKELSAVVGRGGMLPSVKSGAYRVNDLMTDRLKNRPVIEHASNLGALIAYEIANSIGVSAYIYDSVRVDELKDIARISGMPDITRTSTSHALNSRAMAMKAAKKYNKKYEEMNFIVAHLGGGISLSVHEKGRMVDIIADDEGPFSPERAGRVPCKELIDLCYSGIFDKKTMSKKLRGNGGLKAYLNTVDAREVERMIENGDENAKLVYEAMAYQVSKGIGELATVVEGDVDAVVITGGIAYSKMMTGWIKKRVEFIAPVEIMPGENEMESLALGTLRVLRGEEEAREYDLD</sequence>
<keyword evidence="7 9" id="KW-0067">ATP-binding</keyword>
<evidence type="ECO:0000256" key="3">
    <source>
        <dbReference type="ARBA" id="ARBA00022490"/>
    </source>
</evidence>
<dbReference type="PRINTS" id="PR00471">
    <property type="entry name" value="ACETATEKNASE"/>
</dbReference>
<comment type="similarity">
    <text evidence="2 9 10">Belongs to the acetokinase family.</text>
</comment>
<dbReference type="GO" id="GO:0005737">
    <property type="term" value="C:cytoplasm"/>
    <property type="evidence" value="ECO:0007669"/>
    <property type="project" value="UniProtKB-SubCell"/>
</dbReference>
<dbReference type="GO" id="GO:0006083">
    <property type="term" value="P:acetate metabolic process"/>
    <property type="evidence" value="ECO:0007669"/>
    <property type="project" value="TreeGrafter"/>
</dbReference>